<sequence length="44" mass="5059">MIQKWLIWSQSLNNCELDRQYASAGLVYALRLTFLIGPVSDSTR</sequence>
<dbReference type="AlphaFoldDB" id="A0A366HE75"/>
<dbReference type="EMBL" id="QNRQ01000004">
    <property type="protein sequence ID" value="RBP39971.1"/>
    <property type="molecule type" value="Genomic_DNA"/>
</dbReference>
<proteinExistence type="predicted"/>
<protein>
    <submittedName>
        <fullName evidence="1">Uncharacterized protein</fullName>
    </submittedName>
</protein>
<evidence type="ECO:0000313" key="1">
    <source>
        <dbReference type="EMBL" id="RBP39971.1"/>
    </source>
</evidence>
<keyword evidence="2" id="KW-1185">Reference proteome</keyword>
<reference evidence="1 2" key="1">
    <citation type="submission" date="2018-06" db="EMBL/GenBank/DDBJ databases">
        <title>Genomic Encyclopedia of Type Strains, Phase IV (KMG-IV): sequencing the most valuable type-strain genomes for metagenomic binning, comparative biology and taxonomic classification.</title>
        <authorList>
            <person name="Goeker M."/>
        </authorList>
    </citation>
    <scope>NUCLEOTIDE SEQUENCE [LARGE SCALE GENOMIC DNA]</scope>
    <source>
        <strain evidence="1 2">DSM 25520</strain>
    </source>
</reference>
<organism evidence="1 2">
    <name type="scientific">Eoetvoesiella caeni</name>
    <dbReference type="NCBI Taxonomy" id="645616"/>
    <lineage>
        <taxon>Bacteria</taxon>
        <taxon>Pseudomonadati</taxon>
        <taxon>Pseudomonadota</taxon>
        <taxon>Betaproteobacteria</taxon>
        <taxon>Burkholderiales</taxon>
        <taxon>Alcaligenaceae</taxon>
        <taxon>Eoetvoesiella</taxon>
    </lineage>
</organism>
<dbReference type="Proteomes" id="UP000253628">
    <property type="component" value="Unassembled WGS sequence"/>
</dbReference>
<accession>A0A366HE75</accession>
<name>A0A366HE75_9BURK</name>
<evidence type="ECO:0000313" key="2">
    <source>
        <dbReference type="Proteomes" id="UP000253628"/>
    </source>
</evidence>
<gene>
    <name evidence="1" type="ORF">DFR37_10465</name>
</gene>
<comment type="caution">
    <text evidence="1">The sequence shown here is derived from an EMBL/GenBank/DDBJ whole genome shotgun (WGS) entry which is preliminary data.</text>
</comment>